<evidence type="ECO:0000313" key="1">
    <source>
        <dbReference type="EMBL" id="UNP29530.1"/>
    </source>
</evidence>
<protein>
    <submittedName>
        <fullName evidence="1">Uncharacterized protein</fullName>
    </submittedName>
</protein>
<evidence type="ECO:0000313" key="2">
    <source>
        <dbReference type="Proteomes" id="UP000829194"/>
    </source>
</evidence>
<name>A0ABY3XC24_9GAMM</name>
<dbReference type="Proteomes" id="UP000829194">
    <property type="component" value="Chromosome"/>
</dbReference>
<keyword evidence="2" id="KW-1185">Reference proteome</keyword>
<dbReference type="EMBL" id="CP093547">
    <property type="protein sequence ID" value="UNP29530.1"/>
    <property type="molecule type" value="Genomic_DNA"/>
</dbReference>
<sequence length="215" mass="23570">MNSPTSSEPIQVAAVPASASVPAPAGWWRRNVWWLLGTAVLGTWAIYAPYRDALDSYRQRHPSQPVAAGKNTWTQYEGARWRLVSAEALAPRDPRILGPLRKDAGVLLVRFEVIPDSGTKTATLDACRGSVADAKGRLWEANPSELPRLKGAKLPTTCGSGYDASFKQVLAVPGRPFAFQHAYLLPRGQTMEGLRARIELRNSETAKGRYLDFAL</sequence>
<dbReference type="RefSeq" id="WP_057945001.1">
    <property type="nucleotide sequence ID" value="NZ_CP011131.1"/>
</dbReference>
<gene>
    <name evidence="1" type="ORF">MOV92_24240</name>
</gene>
<accession>A0ABY3XC24</accession>
<proteinExistence type="predicted"/>
<organism evidence="1 2">
    <name type="scientific">Lysobacter gummosus</name>
    <dbReference type="NCBI Taxonomy" id="262324"/>
    <lineage>
        <taxon>Bacteria</taxon>
        <taxon>Pseudomonadati</taxon>
        <taxon>Pseudomonadota</taxon>
        <taxon>Gammaproteobacteria</taxon>
        <taxon>Lysobacterales</taxon>
        <taxon>Lysobacteraceae</taxon>
        <taxon>Lysobacter</taxon>
    </lineage>
</organism>
<reference evidence="1 2" key="1">
    <citation type="submission" date="2022-03" db="EMBL/GenBank/DDBJ databases">
        <title>Complete genome sequence of Lysobacter capsici VKM B-2533 and Lysobacter gummosus 10.1.1, promising sources of lytic agents.</title>
        <authorList>
            <person name="Tarlachkov S.V."/>
            <person name="Kudryakova I.V."/>
            <person name="Afoshin A.S."/>
            <person name="Leontyevskaya E.A."/>
            <person name="Leontyevskaya N.V."/>
        </authorList>
    </citation>
    <scope>NUCLEOTIDE SEQUENCE [LARGE SCALE GENOMIC DNA]</scope>
    <source>
        <strain evidence="1 2">10.1.1</strain>
    </source>
</reference>